<dbReference type="EMBL" id="JBFALK010000017">
    <property type="protein sequence ID" value="MEV0972648.1"/>
    <property type="molecule type" value="Genomic_DNA"/>
</dbReference>
<sequence length="116" mass="11378">MSQWLVLSARGLCGGLFVMVFALIGELVTPKQFAGVFSAAPAVALAGMSLTLLFQGGPQVTESALGMIAGSVAMVAYCASAVPLVTRLGAVGGTIAALGVWAVVAAAGRALIAVAG</sequence>
<feature type="transmembrane region" description="Helical" evidence="1">
    <location>
        <begin position="91"/>
        <end position="112"/>
    </location>
</feature>
<evidence type="ECO:0000313" key="2">
    <source>
        <dbReference type="EMBL" id="MEV0972648.1"/>
    </source>
</evidence>
<keyword evidence="1" id="KW-0812">Transmembrane</keyword>
<evidence type="ECO:0000256" key="1">
    <source>
        <dbReference type="SAM" id="Phobius"/>
    </source>
</evidence>
<name>A0ABV3GLY9_MICGL</name>
<dbReference type="InterPro" id="IPR021493">
    <property type="entry name" value="DUF3147"/>
</dbReference>
<keyword evidence="1" id="KW-0472">Membrane</keyword>
<organism evidence="2 3">
    <name type="scientific">Microtetraspora glauca</name>
    <dbReference type="NCBI Taxonomy" id="1996"/>
    <lineage>
        <taxon>Bacteria</taxon>
        <taxon>Bacillati</taxon>
        <taxon>Actinomycetota</taxon>
        <taxon>Actinomycetes</taxon>
        <taxon>Streptosporangiales</taxon>
        <taxon>Streptosporangiaceae</taxon>
        <taxon>Microtetraspora</taxon>
    </lineage>
</organism>
<accession>A0ABV3GLY9</accession>
<dbReference type="Proteomes" id="UP001551675">
    <property type="component" value="Unassembled WGS sequence"/>
</dbReference>
<proteinExistence type="predicted"/>
<feature type="transmembrane region" description="Helical" evidence="1">
    <location>
        <begin position="7"/>
        <end position="27"/>
    </location>
</feature>
<keyword evidence="1" id="KW-1133">Transmembrane helix</keyword>
<feature type="transmembrane region" description="Helical" evidence="1">
    <location>
        <begin position="33"/>
        <end position="53"/>
    </location>
</feature>
<keyword evidence="3" id="KW-1185">Reference proteome</keyword>
<evidence type="ECO:0000313" key="3">
    <source>
        <dbReference type="Proteomes" id="UP001551675"/>
    </source>
</evidence>
<comment type="caution">
    <text evidence="2">The sequence shown here is derived from an EMBL/GenBank/DDBJ whole genome shotgun (WGS) entry which is preliminary data.</text>
</comment>
<protein>
    <submittedName>
        <fullName evidence="2">DUF3147 family protein</fullName>
    </submittedName>
</protein>
<dbReference type="Pfam" id="PF11345">
    <property type="entry name" value="DUF3147"/>
    <property type="match status" value="1"/>
</dbReference>
<gene>
    <name evidence="2" type="ORF">AB0I59_28935</name>
</gene>
<feature type="transmembrane region" description="Helical" evidence="1">
    <location>
        <begin position="65"/>
        <end position="85"/>
    </location>
</feature>
<reference evidence="2 3" key="1">
    <citation type="submission" date="2024-06" db="EMBL/GenBank/DDBJ databases">
        <title>The Natural Products Discovery Center: Release of the First 8490 Sequenced Strains for Exploring Actinobacteria Biosynthetic Diversity.</title>
        <authorList>
            <person name="Kalkreuter E."/>
            <person name="Kautsar S.A."/>
            <person name="Yang D."/>
            <person name="Bader C.D."/>
            <person name="Teijaro C.N."/>
            <person name="Fluegel L."/>
            <person name="Davis C.M."/>
            <person name="Simpson J.R."/>
            <person name="Lauterbach L."/>
            <person name="Steele A.D."/>
            <person name="Gui C."/>
            <person name="Meng S."/>
            <person name="Li G."/>
            <person name="Viehrig K."/>
            <person name="Ye F."/>
            <person name="Su P."/>
            <person name="Kiefer A.F."/>
            <person name="Nichols A."/>
            <person name="Cepeda A.J."/>
            <person name="Yan W."/>
            <person name="Fan B."/>
            <person name="Jiang Y."/>
            <person name="Adhikari A."/>
            <person name="Zheng C.-J."/>
            <person name="Schuster L."/>
            <person name="Cowan T.M."/>
            <person name="Smanski M.J."/>
            <person name="Chevrette M.G."/>
            <person name="De Carvalho L.P.S."/>
            <person name="Shen B."/>
        </authorList>
    </citation>
    <scope>NUCLEOTIDE SEQUENCE [LARGE SCALE GENOMIC DNA]</scope>
    <source>
        <strain evidence="2 3">NPDC050100</strain>
    </source>
</reference>
<dbReference type="RefSeq" id="WP_063818842.1">
    <property type="nucleotide sequence ID" value="NZ_JBFALK010000017.1"/>
</dbReference>